<dbReference type="EMBL" id="KV417488">
    <property type="protein sequence ID" value="KZP31858.1"/>
    <property type="molecule type" value="Genomic_DNA"/>
</dbReference>
<evidence type="ECO:0000313" key="1">
    <source>
        <dbReference type="EMBL" id="KZP31858.1"/>
    </source>
</evidence>
<protein>
    <submittedName>
        <fullName evidence="1">Uncharacterized protein</fullName>
    </submittedName>
</protein>
<evidence type="ECO:0000313" key="2">
    <source>
        <dbReference type="Proteomes" id="UP000076532"/>
    </source>
</evidence>
<dbReference type="Proteomes" id="UP000076532">
    <property type="component" value="Unassembled WGS sequence"/>
</dbReference>
<feature type="non-terminal residue" evidence="1">
    <location>
        <position position="195"/>
    </location>
</feature>
<proteinExistence type="predicted"/>
<sequence length="195" mass="21864">MADVDANVEICIVCHHCDQSTSLTRPDINVRASSIPHTLGCAGLAPSQVAVVNEIVSATLADIWELDLDILRLQVATRELERKRKALQCFMDNHNSLLNPVTHLPVEVLSQIFQHCIVVNWLEKGLHTCQPLDQTPLMIASVSRHWRNVALGTPRLWSALSLTLRPKQVKRYMELASMWLSRSGQSPLSIHLTTH</sequence>
<organism evidence="1 2">
    <name type="scientific">Athelia psychrophila</name>
    <dbReference type="NCBI Taxonomy" id="1759441"/>
    <lineage>
        <taxon>Eukaryota</taxon>
        <taxon>Fungi</taxon>
        <taxon>Dikarya</taxon>
        <taxon>Basidiomycota</taxon>
        <taxon>Agaricomycotina</taxon>
        <taxon>Agaricomycetes</taxon>
        <taxon>Agaricomycetidae</taxon>
        <taxon>Atheliales</taxon>
        <taxon>Atheliaceae</taxon>
        <taxon>Athelia</taxon>
    </lineage>
</organism>
<dbReference type="AlphaFoldDB" id="A0A166UN69"/>
<gene>
    <name evidence="1" type="ORF">FIBSPDRAFT_723772</name>
</gene>
<dbReference type="Gene3D" id="1.20.1280.50">
    <property type="match status" value="1"/>
</dbReference>
<dbReference type="OrthoDB" id="2269034at2759"/>
<accession>A0A166UN69</accession>
<name>A0A166UN69_9AGAM</name>
<keyword evidence="2" id="KW-1185">Reference proteome</keyword>
<reference evidence="1 2" key="1">
    <citation type="journal article" date="2016" name="Mol. Biol. Evol.">
        <title>Comparative Genomics of Early-Diverging Mushroom-Forming Fungi Provides Insights into the Origins of Lignocellulose Decay Capabilities.</title>
        <authorList>
            <person name="Nagy L.G."/>
            <person name="Riley R."/>
            <person name="Tritt A."/>
            <person name="Adam C."/>
            <person name="Daum C."/>
            <person name="Floudas D."/>
            <person name="Sun H."/>
            <person name="Yadav J.S."/>
            <person name="Pangilinan J."/>
            <person name="Larsson K.H."/>
            <person name="Matsuura K."/>
            <person name="Barry K."/>
            <person name="Labutti K."/>
            <person name="Kuo R."/>
            <person name="Ohm R.A."/>
            <person name="Bhattacharya S.S."/>
            <person name="Shirouzu T."/>
            <person name="Yoshinaga Y."/>
            <person name="Martin F.M."/>
            <person name="Grigoriev I.V."/>
            <person name="Hibbett D.S."/>
        </authorList>
    </citation>
    <scope>NUCLEOTIDE SEQUENCE [LARGE SCALE GENOMIC DNA]</scope>
    <source>
        <strain evidence="1 2">CBS 109695</strain>
    </source>
</reference>